<accession>A0AAW7R077</accession>
<dbReference type="InterPro" id="IPR003737">
    <property type="entry name" value="GlcNAc_PI_deacetylase-related"/>
</dbReference>
<proteinExistence type="predicted"/>
<evidence type="ECO:0000313" key="1">
    <source>
        <dbReference type="EMBL" id="MDN7124518.1"/>
    </source>
</evidence>
<dbReference type="Proteomes" id="UP001169491">
    <property type="component" value="Unassembled WGS sequence"/>
</dbReference>
<dbReference type="EMBL" id="JAGGJB010000003">
    <property type="protein sequence ID" value="MDN7124518.1"/>
    <property type="molecule type" value="Genomic_DNA"/>
</dbReference>
<reference evidence="3 4" key="1">
    <citation type="submission" date="2021-03" db="EMBL/GenBank/DDBJ databases">
        <title>Pseudidiomarina terrestris, a new bacterium isolated from saline soil.</title>
        <authorList>
            <person name="Galisteo C."/>
            <person name="De La Haba R."/>
            <person name="Sanchez-Porro C."/>
            <person name="Ventosa A."/>
        </authorList>
    </citation>
    <scope>NUCLEOTIDE SEQUENCE [LARGE SCALE GENOMIC DNA]</scope>
    <source>
        <strain evidence="1 4">1APP75-32.1</strain>
        <strain evidence="3">1APR75-15</strain>
        <strain evidence="2">1ASR75-15</strain>
    </source>
</reference>
<dbReference type="EMBL" id="JAGGJC010000001">
    <property type="protein sequence ID" value="MDN7129191.1"/>
    <property type="molecule type" value="Genomic_DNA"/>
</dbReference>
<dbReference type="SUPFAM" id="SSF102588">
    <property type="entry name" value="LmbE-like"/>
    <property type="match status" value="1"/>
</dbReference>
<dbReference type="RefSeq" id="WP_301774468.1">
    <property type="nucleotide sequence ID" value="NZ_JAGGJB010000003.1"/>
</dbReference>
<comment type="caution">
    <text evidence="1">The sequence shown here is derived from an EMBL/GenBank/DDBJ whole genome shotgun (WGS) entry which is preliminary data.</text>
</comment>
<protein>
    <submittedName>
        <fullName evidence="1">PIG-L family deacetylase</fullName>
    </submittedName>
</protein>
<dbReference type="AlphaFoldDB" id="A0AAW7R077"/>
<organism evidence="1 4">
    <name type="scientific">Pseudidiomarina terrestris</name>
    <dbReference type="NCBI Taxonomy" id="2820060"/>
    <lineage>
        <taxon>Bacteria</taxon>
        <taxon>Pseudomonadati</taxon>
        <taxon>Pseudomonadota</taxon>
        <taxon>Gammaproteobacteria</taxon>
        <taxon>Alteromonadales</taxon>
        <taxon>Idiomarinaceae</taxon>
        <taxon>Pseudidiomarina</taxon>
    </lineage>
</organism>
<dbReference type="Pfam" id="PF02585">
    <property type="entry name" value="PIG-L"/>
    <property type="match status" value="1"/>
</dbReference>
<evidence type="ECO:0000313" key="4">
    <source>
        <dbReference type="Proteomes" id="UP001169492"/>
    </source>
</evidence>
<evidence type="ECO:0000313" key="2">
    <source>
        <dbReference type="EMBL" id="MDN7129191.1"/>
    </source>
</evidence>
<dbReference type="InterPro" id="IPR024078">
    <property type="entry name" value="LmbE-like_dom_sf"/>
</dbReference>
<sequence length="229" mass="25688">MSIVNLIVVAHPDDEILGFGATGAKFAGRGEVCQPIILCGNVNVRNHRPSDQELYDDMCAANKEVAFKEPVLGNFPNIRMNTVPHVEIVQFIEKQIEAFKPARIFTHHPGDLNDDHVQISRACQAAARLYQRREDIPALQALYFMEILSSTDWAFSTTGENFNPSTFVEIGDEFLDKKIKALGHYRKVMRPYPHPRSEEVLRGLAAYRGGQAGLNYAEAFQLVFQQGIA</sequence>
<evidence type="ECO:0000313" key="3">
    <source>
        <dbReference type="Proteomes" id="UP001169491"/>
    </source>
</evidence>
<dbReference type="Proteomes" id="UP001169492">
    <property type="component" value="Unassembled WGS sequence"/>
</dbReference>
<keyword evidence="3" id="KW-1185">Reference proteome</keyword>
<gene>
    <name evidence="1" type="ORF">J6I90_06455</name>
    <name evidence="2" type="ORF">J6I92_04850</name>
</gene>
<dbReference type="Gene3D" id="3.40.50.10320">
    <property type="entry name" value="LmbE-like"/>
    <property type="match status" value="1"/>
</dbReference>
<name>A0AAW7R077_9GAMM</name>